<dbReference type="AlphaFoldDB" id="A0A4C2A4D8"/>
<dbReference type="EMBL" id="BGZK01002578">
    <property type="protein sequence ID" value="GBP95040.1"/>
    <property type="molecule type" value="Genomic_DNA"/>
</dbReference>
<keyword evidence="1" id="KW-0472">Membrane</keyword>
<feature type="transmembrane region" description="Helical" evidence="1">
    <location>
        <begin position="85"/>
        <end position="107"/>
    </location>
</feature>
<protein>
    <submittedName>
        <fullName evidence="2">Uncharacterized protein</fullName>
    </submittedName>
</protein>
<accession>A0A4C2A4D8</accession>
<reference evidence="2 3" key="1">
    <citation type="journal article" date="2019" name="Commun. Biol.">
        <title>The bagworm genome reveals a unique fibroin gene that provides high tensile strength.</title>
        <authorList>
            <person name="Kono N."/>
            <person name="Nakamura H."/>
            <person name="Ohtoshi R."/>
            <person name="Tomita M."/>
            <person name="Numata K."/>
            <person name="Arakawa K."/>
        </authorList>
    </citation>
    <scope>NUCLEOTIDE SEQUENCE [LARGE SCALE GENOMIC DNA]</scope>
</reference>
<comment type="caution">
    <text evidence="2">The sequence shown here is derived from an EMBL/GenBank/DDBJ whole genome shotgun (WGS) entry which is preliminary data.</text>
</comment>
<gene>
    <name evidence="2" type="ORF">EVAR_64272_1</name>
</gene>
<sequence length="114" mass="12256">MGRLEHATSAPITHGFCESGKISLPQNSGVKLEASDVAFHIAAVHLKASSAQCADTRASFSFDIFIKKKIFVRGTVREKITPVRALVAIACVAFIALHGVAIPYLFFGTLLLSR</sequence>
<evidence type="ECO:0000256" key="1">
    <source>
        <dbReference type="SAM" id="Phobius"/>
    </source>
</evidence>
<keyword evidence="1" id="KW-0812">Transmembrane</keyword>
<dbReference type="Proteomes" id="UP000299102">
    <property type="component" value="Unassembled WGS sequence"/>
</dbReference>
<proteinExistence type="predicted"/>
<name>A0A4C2A4D8_EUMVA</name>
<keyword evidence="3" id="KW-1185">Reference proteome</keyword>
<keyword evidence="1" id="KW-1133">Transmembrane helix</keyword>
<evidence type="ECO:0000313" key="3">
    <source>
        <dbReference type="Proteomes" id="UP000299102"/>
    </source>
</evidence>
<organism evidence="2 3">
    <name type="scientific">Eumeta variegata</name>
    <name type="common">Bagworm moth</name>
    <name type="synonym">Eumeta japonica</name>
    <dbReference type="NCBI Taxonomy" id="151549"/>
    <lineage>
        <taxon>Eukaryota</taxon>
        <taxon>Metazoa</taxon>
        <taxon>Ecdysozoa</taxon>
        <taxon>Arthropoda</taxon>
        <taxon>Hexapoda</taxon>
        <taxon>Insecta</taxon>
        <taxon>Pterygota</taxon>
        <taxon>Neoptera</taxon>
        <taxon>Endopterygota</taxon>
        <taxon>Lepidoptera</taxon>
        <taxon>Glossata</taxon>
        <taxon>Ditrysia</taxon>
        <taxon>Tineoidea</taxon>
        <taxon>Psychidae</taxon>
        <taxon>Oiketicinae</taxon>
        <taxon>Eumeta</taxon>
    </lineage>
</organism>
<evidence type="ECO:0000313" key="2">
    <source>
        <dbReference type="EMBL" id="GBP95040.1"/>
    </source>
</evidence>